<reference evidence="2 3" key="1">
    <citation type="submission" date="2014-01" db="EMBL/GenBank/DDBJ databases">
        <title>Marinomonas ushuaiensis DSM 15871 Genome Sequencing.</title>
        <authorList>
            <person name="Lai Q."/>
            <person name="Shao Z.S."/>
        </authorList>
    </citation>
    <scope>NUCLEOTIDE SEQUENCE [LARGE SCALE GENOMIC DNA]</scope>
    <source>
        <strain evidence="2 3">DSM 15871</strain>
    </source>
</reference>
<proteinExistence type="predicted"/>
<sequence length="94" mass="10883">MACSCILVSFVAFWQTVLFIYIKASFHRKRNNLYFKTIFKEIKKTSRYGKNSVNRRFQLGSVVPMSSFLDDQEARLISSGLVRCVMKLGAFWAS</sequence>
<keyword evidence="1" id="KW-1133">Transmembrane helix</keyword>
<name>X7E9R2_9GAMM</name>
<feature type="transmembrane region" description="Helical" evidence="1">
    <location>
        <begin position="6"/>
        <end position="26"/>
    </location>
</feature>
<keyword evidence="3" id="KW-1185">Reference proteome</keyword>
<evidence type="ECO:0000313" key="3">
    <source>
        <dbReference type="Proteomes" id="UP000054058"/>
    </source>
</evidence>
<organism evidence="2 3">
    <name type="scientific">Marinomonas ushuaiensis DSM 15871</name>
    <dbReference type="NCBI Taxonomy" id="1122207"/>
    <lineage>
        <taxon>Bacteria</taxon>
        <taxon>Pseudomonadati</taxon>
        <taxon>Pseudomonadota</taxon>
        <taxon>Gammaproteobacteria</taxon>
        <taxon>Oceanospirillales</taxon>
        <taxon>Oceanospirillaceae</taxon>
        <taxon>Marinomonas</taxon>
    </lineage>
</organism>
<keyword evidence="1" id="KW-0472">Membrane</keyword>
<evidence type="ECO:0000256" key="1">
    <source>
        <dbReference type="SAM" id="Phobius"/>
    </source>
</evidence>
<keyword evidence="1" id="KW-0812">Transmembrane</keyword>
<dbReference type="EMBL" id="JAMB01000001">
    <property type="protein sequence ID" value="ETX12692.1"/>
    <property type="molecule type" value="Genomic_DNA"/>
</dbReference>
<accession>X7E9R2</accession>
<evidence type="ECO:0000313" key="2">
    <source>
        <dbReference type="EMBL" id="ETX12692.1"/>
    </source>
</evidence>
<dbReference type="STRING" id="1122207.MUS1_02240"/>
<protein>
    <submittedName>
        <fullName evidence="2">Uncharacterized protein</fullName>
    </submittedName>
</protein>
<dbReference type="Proteomes" id="UP000054058">
    <property type="component" value="Unassembled WGS sequence"/>
</dbReference>
<dbReference type="AlphaFoldDB" id="X7E9R2"/>
<comment type="caution">
    <text evidence="2">The sequence shown here is derived from an EMBL/GenBank/DDBJ whole genome shotgun (WGS) entry which is preliminary data.</text>
</comment>
<gene>
    <name evidence="2" type="ORF">MUS1_02240</name>
</gene>